<keyword evidence="1" id="KW-0238">DNA-binding</keyword>
<evidence type="ECO:0000259" key="2">
    <source>
        <dbReference type="PROSITE" id="PS50943"/>
    </source>
</evidence>
<dbReference type="EMBL" id="AP029022">
    <property type="protein sequence ID" value="BEV03601.1"/>
    <property type="molecule type" value="Genomic_DNA"/>
</dbReference>
<evidence type="ECO:0000313" key="4">
    <source>
        <dbReference type="Proteomes" id="UP001380186"/>
    </source>
</evidence>
<dbReference type="SMART" id="SM00530">
    <property type="entry name" value="HTH_XRE"/>
    <property type="match status" value="1"/>
</dbReference>
<dbReference type="InterPro" id="IPR001387">
    <property type="entry name" value="Cro/C1-type_HTH"/>
</dbReference>
<reference evidence="3 4" key="1">
    <citation type="journal article" date="2020" name="Microbes Environ.">
        <title>Synthetic bacterial community of duckweed: a simple and stable system to study plant-microbe interactions.</title>
        <authorList>
            <person name="Ishizawa H."/>
            <person name="Tada M."/>
            <person name="Kuroda M."/>
            <person name="Inoue D."/>
            <person name="Futamata H."/>
            <person name="Ike M."/>
        </authorList>
    </citation>
    <scope>NUCLEOTIDE SEQUENCE [LARGE SCALE GENOMIC DNA]</scope>
    <source>
        <strain evidence="3 4">DW100</strain>
    </source>
</reference>
<dbReference type="Proteomes" id="UP001380186">
    <property type="component" value="Chromosome"/>
</dbReference>
<accession>A0ABM8K3V5</accession>
<dbReference type="RefSeq" id="WP_338614477.1">
    <property type="nucleotide sequence ID" value="NZ_AP029022.1"/>
</dbReference>
<dbReference type="InterPro" id="IPR010982">
    <property type="entry name" value="Lambda_DNA-bd_dom_sf"/>
</dbReference>
<evidence type="ECO:0000256" key="1">
    <source>
        <dbReference type="ARBA" id="ARBA00023125"/>
    </source>
</evidence>
<sequence length="131" mass="15256">MSLETKLRKLREQKGWSQMDIAHQLDISQPAYNKWETGQAKPTLQNLQKIAEIFELDFFDLIQEQMPNVDLSNSQFEGNSYIVSPIVINPTESNIFNFQSQDLIEKILENQEQMAKIIENQSKLIESLLKK</sequence>
<dbReference type="PROSITE" id="PS50943">
    <property type="entry name" value="HTH_CROC1"/>
    <property type="match status" value="1"/>
</dbReference>
<organism evidence="3 4">
    <name type="scientific">Chryseobacterium gambrini</name>
    <dbReference type="NCBI Taxonomy" id="373672"/>
    <lineage>
        <taxon>Bacteria</taxon>
        <taxon>Pseudomonadati</taxon>
        <taxon>Bacteroidota</taxon>
        <taxon>Flavobacteriia</taxon>
        <taxon>Flavobacteriales</taxon>
        <taxon>Weeksellaceae</taxon>
        <taxon>Chryseobacterium group</taxon>
        <taxon>Chryseobacterium</taxon>
    </lineage>
</organism>
<feature type="domain" description="HTH cro/C1-type" evidence="2">
    <location>
        <begin position="7"/>
        <end position="61"/>
    </location>
</feature>
<gene>
    <name evidence="3" type="ORF">CRDW_09750</name>
</gene>
<name>A0ABM8K3V5_9FLAO</name>
<dbReference type="PANTHER" id="PTHR46558">
    <property type="entry name" value="TRACRIPTIONAL REGULATORY PROTEIN-RELATED-RELATED"/>
    <property type="match status" value="1"/>
</dbReference>
<evidence type="ECO:0000313" key="3">
    <source>
        <dbReference type="EMBL" id="BEV03601.1"/>
    </source>
</evidence>
<protein>
    <submittedName>
        <fullName evidence="3">Helix-turn-helix transcriptional regulator</fullName>
    </submittedName>
</protein>
<keyword evidence="4" id="KW-1185">Reference proteome</keyword>
<dbReference type="Gene3D" id="1.10.260.40">
    <property type="entry name" value="lambda repressor-like DNA-binding domains"/>
    <property type="match status" value="1"/>
</dbReference>
<proteinExistence type="predicted"/>
<dbReference type="Pfam" id="PF01381">
    <property type="entry name" value="HTH_3"/>
    <property type="match status" value="1"/>
</dbReference>
<dbReference type="CDD" id="cd00093">
    <property type="entry name" value="HTH_XRE"/>
    <property type="match status" value="1"/>
</dbReference>
<dbReference type="PANTHER" id="PTHR46558:SF15">
    <property type="entry name" value="HELIX-TURN-HELIX DOMAIN PROTEIN"/>
    <property type="match status" value="1"/>
</dbReference>
<dbReference type="SUPFAM" id="SSF47413">
    <property type="entry name" value="lambda repressor-like DNA-binding domains"/>
    <property type="match status" value="1"/>
</dbReference>